<feature type="signal peptide" evidence="1">
    <location>
        <begin position="1"/>
        <end position="21"/>
    </location>
</feature>
<dbReference type="OrthoDB" id="5105034at2759"/>
<feature type="chain" id="PRO_5014617153" description="Apple domain-containing protein" evidence="1">
    <location>
        <begin position="22"/>
        <end position="201"/>
    </location>
</feature>
<reference evidence="3" key="1">
    <citation type="submission" date="2014-10" db="EMBL/GenBank/DDBJ databases">
        <authorList>
            <person name="King R."/>
        </authorList>
    </citation>
    <scope>NUCLEOTIDE SEQUENCE [LARGE SCALE GENOMIC DNA]</scope>
    <source>
        <strain evidence="3">A3/5</strain>
    </source>
</reference>
<keyword evidence="3" id="KW-1185">Reference proteome</keyword>
<proteinExistence type="predicted"/>
<evidence type="ECO:0000313" key="2">
    <source>
        <dbReference type="EMBL" id="CEI63706.1"/>
    </source>
</evidence>
<evidence type="ECO:0000256" key="1">
    <source>
        <dbReference type="SAM" id="SignalP"/>
    </source>
</evidence>
<organism evidence="2 3">
    <name type="scientific">Fusarium venenatum</name>
    <dbReference type="NCBI Taxonomy" id="56646"/>
    <lineage>
        <taxon>Eukaryota</taxon>
        <taxon>Fungi</taxon>
        <taxon>Dikarya</taxon>
        <taxon>Ascomycota</taxon>
        <taxon>Pezizomycotina</taxon>
        <taxon>Sordariomycetes</taxon>
        <taxon>Hypocreomycetidae</taxon>
        <taxon>Hypocreales</taxon>
        <taxon>Nectriaceae</taxon>
        <taxon>Fusarium</taxon>
    </lineage>
</organism>
<protein>
    <recommendedName>
        <fullName evidence="4">Apple domain-containing protein</fullName>
    </recommendedName>
</protein>
<dbReference type="AlphaFoldDB" id="A0A2L2TKP9"/>
<accession>A0A2L2TKP9</accession>
<name>A0A2L2TKP9_9HYPO</name>
<evidence type="ECO:0000313" key="3">
    <source>
        <dbReference type="Proteomes" id="UP000245910"/>
    </source>
</evidence>
<sequence>MTSLSVLAVSVVLLALSGVNAGPCRPSSSVVTTSLETTATLTEISELTKTLESTSLVEPEVTETPTITLSTTETTSAAAETTETTNITAVPTPTTSETTTAAISTTSAVPVPETHRSCIVLPNPYTAPDGSSFTISCNNHAGVYGPIEDYIVTSFEDCLLKCTEDSICVGVEYMKSITRCTTLLAAGSPTNDNSIDMALKN</sequence>
<dbReference type="EMBL" id="LN649229">
    <property type="protein sequence ID" value="CEI63706.1"/>
    <property type="molecule type" value="Genomic_DNA"/>
</dbReference>
<evidence type="ECO:0008006" key="4">
    <source>
        <dbReference type="Google" id="ProtNLM"/>
    </source>
</evidence>
<keyword evidence="1" id="KW-0732">Signal</keyword>
<dbReference type="Proteomes" id="UP000245910">
    <property type="component" value="Chromosome I"/>
</dbReference>